<keyword evidence="3" id="KW-0732">Signal</keyword>
<proteinExistence type="inferred from homology"/>
<dbReference type="InterPro" id="IPR036514">
    <property type="entry name" value="SGNH_hydro_sf"/>
</dbReference>
<dbReference type="Proteomes" id="UP001190926">
    <property type="component" value="Unassembled WGS sequence"/>
</dbReference>
<dbReference type="PANTHER" id="PTHR22835:SF683">
    <property type="entry name" value="OS05G0506800 PROTEIN"/>
    <property type="match status" value="1"/>
</dbReference>
<reference evidence="4 5" key="1">
    <citation type="journal article" date="2021" name="Nat. Commun.">
        <title>Incipient diploidization of the medicinal plant Perilla within 10,000 years.</title>
        <authorList>
            <person name="Zhang Y."/>
            <person name="Shen Q."/>
            <person name="Leng L."/>
            <person name="Zhang D."/>
            <person name="Chen S."/>
            <person name="Shi Y."/>
            <person name="Ning Z."/>
            <person name="Chen S."/>
        </authorList>
    </citation>
    <scope>NUCLEOTIDE SEQUENCE [LARGE SCALE GENOMIC DNA]</scope>
    <source>
        <strain evidence="5">cv. PC099</strain>
    </source>
</reference>
<keyword evidence="5" id="KW-1185">Reference proteome</keyword>
<name>A0AAD4IT42_PERFH</name>
<dbReference type="GO" id="GO:0016788">
    <property type="term" value="F:hydrolase activity, acting on ester bonds"/>
    <property type="evidence" value="ECO:0007669"/>
    <property type="project" value="InterPro"/>
</dbReference>
<dbReference type="AlphaFoldDB" id="A0AAD4IT42"/>
<evidence type="ECO:0000313" key="5">
    <source>
        <dbReference type="Proteomes" id="UP001190926"/>
    </source>
</evidence>
<evidence type="ECO:0000256" key="1">
    <source>
        <dbReference type="ARBA" id="ARBA00008668"/>
    </source>
</evidence>
<organism evidence="4 5">
    <name type="scientific">Perilla frutescens var. hirtella</name>
    <name type="common">Perilla citriodora</name>
    <name type="synonym">Perilla setoyensis</name>
    <dbReference type="NCBI Taxonomy" id="608512"/>
    <lineage>
        <taxon>Eukaryota</taxon>
        <taxon>Viridiplantae</taxon>
        <taxon>Streptophyta</taxon>
        <taxon>Embryophyta</taxon>
        <taxon>Tracheophyta</taxon>
        <taxon>Spermatophyta</taxon>
        <taxon>Magnoliopsida</taxon>
        <taxon>eudicotyledons</taxon>
        <taxon>Gunneridae</taxon>
        <taxon>Pentapetalae</taxon>
        <taxon>asterids</taxon>
        <taxon>lamiids</taxon>
        <taxon>Lamiales</taxon>
        <taxon>Lamiaceae</taxon>
        <taxon>Nepetoideae</taxon>
        <taxon>Elsholtzieae</taxon>
        <taxon>Perilla</taxon>
    </lineage>
</organism>
<comment type="caution">
    <text evidence="4">The sequence shown here is derived from an EMBL/GenBank/DDBJ whole genome shotgun (WGS) entry which is preliminary data.</text>
</comment>
<dbReference type="PANTHER" id="PTHR22835">
    <property type="entry name" value="ZINC FINGER FYVE DOMAIN CONTAINING PROTEIN"/>
    <property type="match status" value="1"/>
</dbReference>
<evidence type="ECO:0000256" key="3">
    <source>
        <dbReference type="SAM" id="SignalP"/>
    </source>
</evidence>
<feature type="chain" id="PRO_5042008123" evidence="3">
    <location>
        <begin position="33"/>
        <end position="169"/>
    </location>
</feature>
<evidence type="ECO:0000256" key="2">
    <source>
        <dbReference type="ARBA" id="ARBA00023180"/>
    </source>
</evidence>
<dbReference type="EMBL" id="SDAM02002968">
    <property type="protein sequence ID" value="KAH6820861.1"/>
    <property type="molecule type" value="Genomic_DNA"/>
</dbReference>
<evidence type="ECO:0000313" key="4">
    <source>
        <dbReference type="EMBL" id="KAH6820861.1"/>
    </source>
</evidence>
<dbReference type="InterPro" id="IPR001087">
    <property type="entry name" value="GDSL"/>
</dbReference>
<dbReference type="Gene3D" id="3.40.50.1110">
    <property type="entry name" value="SGNH hydrolase"/>
    <property type="match status" value="1"/>
</dbReference>
<sequence length="169" mass="17894">MAAAAASSSSATTIFTCFILIVLLVRSKQASSACFKSIISFGDSLADTGNLLHLSPADSPPSPYGETYFHLPTGRFSDGRLIIDFLAEAYGLPLVPPFYGGKNLSSGGFDGGVNFAVAGSTALPDSFFALHGVQIPQRNVSLAAELSWFKHKFLPTFCQQPAARFTPPN</sequence>
<protein>
    <submittedName>
        <fullName evidence="4">GDSL-like Lipase/Acylhydrolase superfamily protein</fullName>
    </submittedName>
</protein>
<keyword evidence="2" id="KW-0325">Glycoprotein</keyword>
<dbReference type="Pfam" id="PF00657">
    <property type="entry name" value="Lipase_GDSL"/>
    <property type="match status" value="1"/>
</dbReference>
<accession>A0AAD4IT42</accession>
<comment type="similarity">
    <text evidence="1">Belongs to the 'GDSL' lipolytic enzyme family.</text>
</comment>
<feature type="signal peptide" evidence="3">
    <location>
        <begin position="1"/>
        <end position="32"/>
    </location>
</feature>
<gene>
    <name evidence="4" type="ORF">C2S53_020086</name>
</gene>